<dbReference type="AlphaFoldDB" id="A0A6G8F3K9"/>
<comment type="similarity">
    <text evidence="1">Belongs to the transglycosylase Slt family.</text>
</comment>
<dbReference type="Pfam" id="PF01464">
    <property type="entry name" value="SLT"/>
    <property type="match status" value="1"/>
</dbReference>
<feature type="domain" description="LysM" evidence="3">
    <location>
        <begin position="403"/>
        <end position="446"/>
    </location>
</feature>
<gene>
    <name evidence="4" type="ORF">Muribac1_0790</name>
</gene>
<dbReference type="EMBL" id="MT002444">
    <property type="protein sequence ID" value="QIM10870.1"/>
    <property type="molecule type" value="Genomic_DNA"/>
</dbReference>
<dbReference type="SUPFAM" id="SSF54106">
    <property type="entry name" value="LysM domain"/>
    <property type="match status" value="2"/>
</dbReference>
<dbReference type="CDD" id="cd00118">
    <property type="entry name" value="LysM"/>
    <property type="match status" value="2"/>
</dbReference>
<dbReference type="Gene3D" id="3.10.350.10">
    <property type="entry name" value="LysM domain"/>
    <property type="match status" value="2"/>
</dbReference>
<accession>A0A6G8F3K9</accession>
<dbReference type="InterPro" id="IPR000189">
    <property type="entry name" value="Transglyc_AS"/>
</dbReference>
<proteinExistence type="inferred from homology"/>
<feature type="compositionally biased region" description="Low complexity" evidence="2">
    <location>
        <begin position="452"/>
        <end position="465"/>
    </location>
</feature>
<feature type="compositionally biased region" description="Basic residues" evidence="2">
    <location>
        <begin position="543"/>
        <end position="560"/>
    </location>
</feature>
<dbReference type="InterPro" id="IPR036779">
    <property type="entry name" value="LysM_dom_sf"/>
</dbReference>
<feature type="domain" description="LysM" evidence="3">
    <location>
        <begin position="495"/>
        <end position="538"/>
    </location>
</feature>
<feature type="compositionally biased region" description="Basic residues" evidence="2">
    <location>
        <begin position="488"/>
        <end position="499"/>
    </location>
</feature>
<dbReference type="PROSITE" id="PS00922">
    <property type="entry name" value="TRANSGLYCOSYLASE"/>
    <property type="match status" value="1"/>
</dbReference>
<sequence length="560" mass="62010">MKKRFLIFLLAATAISGFARQEKKPNVLDLKTSITDQAIVYPESFEADTQKLLESWFIKNYTASDKRYETEPDAEVSDEEMAKRLSSLPTVIEMPYNQIVRSYIDRYTKRGRAQVAAILGLSLYYMPIFEQALEEQGLPLELKYLPVIESGLDPNAVSRHGATGLWQMMLGTAKGLGLQVNSLVDERRDPYVASERAAAYLKDLYSTYNDWSLAIAAYNCGPGAVNKAIRRAGGEAKDHDFWSIYNYLSPETRGYVPMFIAANYVMNYYPKHNISPVLPVKPLVMDTIQVAERIHFNQISKVLDIPVDELRILNPQFRADIIPGTPELPYTLILPSQQIHAYLMSENEIRNFEPDKYAHRSTVEPGEVPTDAMLAVETTEVWPEDNGEADVALAATHGKPSVIVHKVVAGETLGSIAEKYGVSPAEIRKSNNLRRNAVRIGQQLRISTNNPGAAGSSALAEAAGGQSWQEPAQAPAQKTSKKSTAAKAKTKATPKSHKIKSGESLSSIAKKYGVTVDALRKANGMKNDNLRAGHTLQIPSKGTVKKGKSTKSKSRKKRRR</sequence>
<dbReference type="InterPro" id="IPR008258">
    <property type="entry name" value="Transglycosylase_SLT_dom_1"/>
</dbReference>
<dbReference type="CDD" id="cd16894">
    <property type="entry name" value="MltD-like"/>
    <property type="match status" value="1"/>
</dbReference>
<evidence type="ECO:0000259" key="3">
    <source>
        <dbReference type="PROSITE" id="PS51782"/>
    </source>
</evidence>
<dbReference type="InterPro" id="IPR018392">
    <property type="entry name" value="LysM"/>
</dbReference>
<dbReference type="SMART" id="SM00257">
    <property type="entry name" value="LysM"/>
    <property type="match status" value="2"/>
</dbReference>
<name>A0A6G8F3K9_9BACT</name>
<feature type="compositionally biased region" description="Low complexity" evidence="2">
    <location>
        <begin position="474"/>
        <end position="487"/>
    </location>
</feature>
<dbReference type="Gene3D" id="1.10.530.10">
    <property type="match status" value="1"/>
</dbReference>
<dbReference type="PROSITE" id="PS51782">
    <property type="entry name" value="LYSM"/>
    <property type="match status" value="2"/>
</dbReference>
<organism evidence="4">
    <name type="scientific">uncultured Muribaculaceae bacterium</name>
    <dbReference type="NCBI Taxonomy" id="2301481"/>
    <lineage>
        <taxon>Bacteria</taxon>
        <taxon>Pseudomonadati</taxon>
        <taxon>Bacteroidota</taxon>
        <taxon>Bacteroidia</taxon>
        <taxon>Bacteroidales</taxon>
        <taxon>Muribaculaceae</taxon>
        <taxon>environmental samples</taxon>
    </lineage>
</organism>
<dbReference type="PANTHER" id="PTHR33734:SF22">
    <property type="entry name" value="MEMBRANE-BOUND LYTIC MUREIN TRANSGLYCOSYLASE D"/>
    <property type="match status" value="1"/>
</dbReference>
<evidence type="ECO:0000313" key="4">
    <source>
        <dbReference type="EMBL" id="QIM10870.1"/>
    </source>
</evidence>
<dbReference type="GO" id="GO:0000270">
    <property type="term" value="P:peptidoglycan metabolic process"/>
    <property type="evidence" value="ECO:0007669"/>
    <property type="project" value="InterPro"/>
</dbReference>
<evidence type="ECO:0000256" key="2">
    <source>
        <dbReference type="SAM" id="MobiDB-lite"/>
    </source>
</evidence>
<dbReference type="SUPFAM" id="SSF53955">
    <property type="entry name" value="Lysozyme-like"/>
    <property type="match status" value="1"/>
</dbReference>
<feature type="region of interest" description="Disordered" evidence="2">
    <location>
        <begin position="524"/>
        <end position="560"/>
    </location>
</feature>
<dbReference type="GO" id="GO:0008932">
    <property type="term" value="F:lytic endotransglycosylase activity"/>
    <property type="evidence" value="ECO:0007669"/>
    <property type="project" value="TreeGrafter"/>
</dbReference>
<feature type="region of interest" description="Disordered" evidence="2">
    <location>
        <begin position="447"/>
        <end position="506"/>
    </location>
</feature>
<dbReference type="PANTHER" id="PTHR33734">
    <property type="entry name" value="LYSM DOMAIN-CONTAINING GPI-ANCHORED PROTEIN 2"/>
    <property type="match status" value="1"/>
</dbReference>
<dbReference type="InterPro" id="IPR023346">
    <property type="entry name" value="Lysozyme-like_dom_sf"/>
</dbReference>
<dbReference type="GO" id="GO:0016020">
    <property type="term" value="C:membrane"/>
    <property type="evidence" value="ECO:0007669"/>
    <property type="project" value="InterPro"/>
</dbReference>
<protein>
    <recommendedName>
        <fullName evidence="3">LysM domain-containing protein</fullName>
    </recommendedName>
</protein>
<reference evidence="4" key="1">
    <citation type="journal article" date="2020" name="J. ISSAAS">
        <title>Lactobacilli and other gastrointestinal microbiota of Peromyscus leucopus, reservoir host for agents of Lyme disease and other zoonoses in North America.</title>
        <authorList>
            <person name="Milovic A."/>
            <person name="Bassam K."/>
            <person name="Shao H."/>
            <person name="Chatzistamou I."/>
            <person name="Tufts D.M."/>
            <person name="Diuk-Wasser M."/>
            <person name="Barbour A.G."/>
        </authorList>
    </citation>
    <scope>NUCLEOTIDE SEQUENCE</scope>
    <source>
        <strain evidence="4">LL71</strain>
    </source>
</reference>
<dbReference type="Pfam" id="PF01476">
    <property type="entry name" value="LysM"/>
    <property type="match status" value="2"/>
</dbReference>
<evidence type="ECO:0000256" key="1">
    <source>
        <dbReference type="ARBA" id="ARBA00007734"/>
    </source>
</evidence>